<dbReference type="AlphaFoldDB" id="F4LN25"/>
<dbReference type="PRINTS" id="PR00851">
    <property type="entry name" value="XRODRMPGMNTB"/>
</dbReference>
<comment type="catalytic activity">
    <reaction evidence="9">
        <text>ATP + H2O = ADP + phosphate + H(+)</text>
        <dbReference type="Rhea" id="RHEA:13065"/>
        <dbReference type="ChEBI" id="CHEBI:15377"/>
        <dbReference type="ChEBI" id="CHEBI:15378"/>
        <dbReference type="ChEBI" id="CHEBI:30616"/>
        <dbReference type="ChEBI" id="CHEBI:43474"/>
        <dbReference type="ChEBI" id="CHEBI:456216"/>
        <dbReference type="EC" id="5.6.2.4"/>
    </reaction>
</comment>
<comment type="similarity">
    <text evidence="1">Belongs to the helicase family. RAD25/XPB subfamily.</text>
</comment>
<organism evidence="12 13">
    <name type="scientific">Treponema brennaborense (strain DSM 12168 / CIP 105900 / DD5/3)</name>
    <dbReference type="NCBI Taxonomy" id="906968"/>
    <lineage>
        <taxon>Bacteria</taxon>
        <taxon>Pseudomonadati</taxon>
        <taxon>Spirochaetota</taxon>
        <taxon>Spirochaetia</taxon>
        <taxon>Spirochaetales</taxon>
        <taxon>Treponemataceae</taxon>
        <taxon>Treponema</taxon>
    </lineage>
</organism>
<dbReference type="SMART" id="SM00487">
    <property type="entry name" value="DEXDc"/>
    <property type="match status" value="1"/>
</dbReference>
<dbReference type="InterPro" id="IPR006935">
    <property type="entry name" value="Helicase/UvrB_N"/>
</dbReference>
<dbReference type="NCBIfam" id="NF045503">
    <property type="entry name" value="repair_heli_XPB"/>
    <property type="match status" value="1"/>
</dbReference>
<dbReference type="GO" id="GO:0016787">
    <property type="term" value="F:hydrolase activity"/>
    <property type="evidence" value="ECO:0007669"/>
    <property type="project" value="UniProtKB-KW"/>
</dbReference>
<dbReference type="GO" id="GO:0003677">
    <property type="term" value="F:DNA binding"/>
    <property type="evidence" value="ECO:0007669"/>
    <property type="project" value="InterPro"/>
</dbReference>
<dbReference type="Pfam" id="PF04851">
    <property type="entry name" value="ResIII"/>
    <property type="match status" value="1"/>
</dbReference>
<dbReference type="RefSeq" id="WP_013757530.1">
    <property type="nucleotide sequence ID" value="NC_015500.1"/>
</dbReference>
<dbReference type="PROSITE" id="PS51192">
    <property type="entry name" value="HELICASE_ATP_BIND_1"/>
    <property type="match status" value="1"/>
</dbReference>
<evidence type="ECO:0000256" key="5">
    <source>
        <dbReference type="ARBA" id="ARBA00022840"/>
    </source>
</evidence>
<accession>F4LN25</accession>
<dbReference type="InterPro" id="IPR032830">
    <property type="entry name" value="XPB/Ssl2_N"/>
</dbReference>
<dbReference type="GO" id="GO:0005524">
    <property type="term" value="F:ATP binding"/>
    <property type="evidence" value="ECO:0007669"/>
    <property type="project" value="UniProtKB-KW"/>
</dbReference>
<name>F4LN25_TREBD</name>
<keyword evidence="13" id="KW-1185">Reference proteome</keyword>
<dbReference type="Pfam" id="PF16203">
    <property type="entry name" value="ERCC3_RAD25_C"/>
    <property type="match status" value="1"/>
</dbReference>
<dbReference type="InterPro" id="IPR001650">
    <property type="entry name" value="Helicase_C-like"/>
</dbReference>
<dbReference type="Proteomes" id="UP000006546">
    <property type="component" value="Chromosome"/>
</dbReference>
<dbReference type="Pfam" id="PF13625">
    <property type="entry name" value="Helicase_C_3"/>
    <property type="match status" value="1"/>
</dbReference>
<evidence type="ECO:0000256" key="8">
    <source>
        <dbReference type="ARBA" id="ARBA00034808"/>
    </source>
</evidence>
<dbReference type="PANTHER" id="PTHR11274:SF0">
    <property type="entry name" value="GENERAL TRANSCRIPTION AND DNA REPAIR FACTOR IIH HELICASE SUBUNIT XPB"/>
    <property type="match status" value="1"/>
</dbReference>
<evidence type="ECO:0000313" key="12">
    <source>
        <dbReference type="EMBL" id="AEE15811.1"/>
    </source>
</evidence>
<evidence type="ECO:0000256" key="4">
    <source>
        <dbReference type="ARBA" id="ARBA00022806"/>
    </source>
</evidence>
<gene>
    <name evidence="12" type="ordered locus">Trebr_0364</name>
</gene>
<comment type="catalytic activity">
    <reaction evidence="7">
        <text>Couples ATP hydrolysis with the unwinding of duplex DNA by translocating in the 3'-5' direction.</text>
        <dbReference type="EC" id="5.6.2.4"/>
    </reaction>
</comment>
<keyword evidence="4 12" id="KW-0347">Helicase</keyword>
<dbReference type="SMART" id="SM00490">
    <property type="entry name" value="HELICc"/>
    <property type="match status" value="1"/>
</dbReference>
<dbReference type="SUPFAM" id="SSF52540">
    <property type="entry name" value="P-loop containing nucleoside triphosphate hydrolases"/>
    <property type="match status" value="1"/>
</dbReference>
<sequence length="638" mass="70688">MQYDNPLIVQSDRTLLLDVHAPRAAECRASLIPFAELERSPEHLHTYRLTPLSLWNAASAGFSPEDAVAVLNEFARYDVPQSVTMWIRETAGRFGKLRLVPAPSMDVPALPSALFSAGGNDSAAASELAAESAAGRTVREEFLYLVTESKAVFREIAANPAACKLLTECTYREPAAVSESAAASESVVPPVSEAEKRFCFTLRLTDRGTVKQELLRLGWPVKDDVPLVDGEPLDIELRERTVSGKPFEIRNYQNEAADALVGDKRPGTGFGTIVLPCGAGKTIVGMNIMNRLKTSTLIITTNISAVHQWIDELLDKTSLAPDQISEYTGESKTIKPVTVATYQILTWRPEKDAPYPHFQIFRERAWGLIIYDEVHMLPAPVFRVAAELQAVRRVGLTATLVREDGCEGHVFSLVGPKRYDVPWKELEHSGWIATAECVEVRIDLPADTEIEYAVADSRKKHRIASENPAKTPVVQELIKRFPEDKILIIGQYLDQLAELARLLNAPVITGKTPTAERDRIYADFRNGVIQVLVVSKVANFAIDLPDASMAIQVSGTFGSRQEEAQRLGRILRPKERTSRFFTLITRNTVEEEFGSNRQKFLAEQGYSYRIIRYAEPDDLDELSAPLALPGTGGRGDCV</sequence>
<feature type="domain" description="Helicase C-terminal" evidence="11">
    <location>
        <begin position="473"/>
        <end position="623"/>
    </location>
</feature>
<protein>
    <recommendedName>
        <fullName evidence="8">DNA 3'-5' helicase</fullName>
        <ecNumber evidence="8">5.6.2.4</ecNumber>
    </recommendedName>
</protein>
<evidence type="ECO:0000256" key="3">
    <source>
        <dbReference type="ARBA" id="ARBA00022801"/>
    </source>
</evidence>
<dbReference type="OrthoDB" id="9802848at2"/>
<reference evidence="13" key="1">
    <citation type="submission" date="2011-04" db="EMBL/GenBank/DDBJ databases">
        <title>The complete genome of Treponema brennaborense DSM 12168.</title>
        <authorList>
            <person name="Lucas S."/>
            <person name="Han J."/>
            <person name="Lapidus A."/>
            <person name="Bruce D."/>
            <person name="Goodwin L."/>
            <person name="Pitluck S."/>
            <person name="Peters L."/>
            <person name="Kyrpides N."/>
            <person name="Mavromatis K."/>
            <person name="Ivanova N."/>
            <person name="Mikhailova N."/>
            <person name="Pagani I."/>
            <person name="Teshima H."/>
            <person name="Detter J.C."/>
            <person name="Tapia R."/>
            <person name="Han C."/>
            <person name="Land M."/>
            <person name="Hauser L."/>
            <person name="Markowitz V."/>
            <person name="Cheng J.-F."/>
            <person name="Hugenholtz P."/>
            <person name="Woyke T."/>
            <person name="Wu D."/>
            <person name="Gronow S."/>
            <person name="Wellnitz S."/>
            <person name="Brambilla E."/>
            <person name="Klenk H.-P."/>
            <person name="Eisen J.A."/>
        </authorList>
    </citation>
    <scope>NUCLEOTIDE SEQUENCE [LARGE SCALE GENOMIC DNA]</scope>
    <source>
        <strain evidence="13">DSM 12168 / CIP 105900 / DD5/3</strain>
    </source>
</reference>
<dbReference type="InterPro" id="IPR032438">
    <property type="entry name" value="ERCC3_RAD25_C"/>
</dbReference>
<dbReference type="KEGG" id="tbe:Trebr_0364"/>
<evidence type="ECO:0000256" key="1">
    <source>
        <dbReference type="ARBA" id="ARBA00006637"/>
    </source>
</evidence>
<dbReference type="InterPro" id="IPR027417">
    <property type="entry name" value="P-loop_NTPase"/>
</dbReference>
<dbReference type="InterPro" id="IPR014001">
    <property type="entry name" value="Helicase_ATP-bd"/>
</dbReference>
<keyword evidence="2" id="KW-0547">Nucleotide-binding</keyword>
<dbReference type="PROSITE" id="PS51194">
    <property type="entry name" value="HELICASE_CTER"/>
    <property type="match status" value="1"/>
</dbReference>
<evidence type="ECO:0000259" key="10">
    <source>
        <dbReference type="PROSITE" id="PS51192"/>
    </source>
</evidence>
<dbReference type="EMBL" id="CP002696">
    <property type="protein sequence ID" value="AEE15811.1"/>
    <property type="molecule type" value="Genomic_DNA"/>
</dbReference>
<dbReference type="HOGENOM" id="CLU_008213_4_0_12"/>
<dbReference type="Gene3D" id="3.40.50.300">
    <property type="entry name" value="P-loop containing nucleotide triphosphate hydrolases"/>
    <property type="match status" value="2"/>
</dbReference>
<evidence type="ECO:0000259" key="11">
    <source>
        <dbReference type="PROSITE" id="PS51194"/>
    </source>
</evidence>
<dbReference type="PANTHER" id="PTHR11274">
    <property type="entry name" value="RAD25/XP-B DNA REPAIR HELICASE"/>
    <property type="match status" value="1"/>
</dbReference>
<evidence type="ECO:0000256" key="9">
    <source>
        <dbReference type="ARBA" id="ARBA00048988"/>
    </source>
</evidence>
<evidence type="ECO:0000256" key="7">
    <source>
        <dbReference type="ARBA" id="ARBA00034617"/>
    </source>
</evidence>
<keyword evidence="3" id="KW-0378">Hydrolase</keyword>
<dbReference type="InterPro" id="IPR050615">
    <property type="entry name" value="ATP-dep_DNA_Helicase"/>
</dbReference>
<feature type="domain" description="Helicase ATP-binding" evidence="10">
    <location>
        <begin position="271"/>
        <end position="418"/>
    </location>
</feature>
<keyword evidence="6" id="KW-0413">Isomerase</keyword>
<dbReference type="EC" id="5.6.2.4" evidence="8"/>
<evidence type="ECO:0000256" key="6">
    <source>
        <dbReference type="ARBA" id="ARBA00023235"/>
    </source>
</evidence>
<keyword evidence="5" id="KW-0067">ATP-binding</keyword>
<proteinExistence type="inferred from homology"/>
<dbReference type="STRING" id="906968.Trebr_0364"/>
<evidence type="ECO:0000256" key="2">
    <source>
        <dbReference type="ARBA" id="ARBA00022741"/>
    </source>
</evidence>
<evidence type="ECO:0000313" key="13">
    <source>
        <dbReference type="Proteomes" id="UP000006546"/>
    </source>
</evidence>
<dbReference type="GO" id="GO:0043138">
    <property type="term" value="F:3'-5' DNA helicase activity"/>
    <property type="evidence" value="ECO:0007669"/>
    <property type="project" value="UniProtKB-EC"/>
</dbReference>
<dbReference type="CDD" id="cd18789">
    <property type="entry name" value="SF2_C_XPB"/>
    <property type="match status" value="1"/>
</dbReference>
<dbReference type="eggNOG" id="COG1061">
    <property type="taxonomic scope" value="Bacteria"/>
</dbReference>